<dbReference type="Pfam" id="PF22669">
    <property type="entry name" value="Exo_endo_phos2"/>
    <property type="match status" value="1"/>
</dbReference>
<dbReference type="Pfam" id="PF02383">
    <property type="entry name" value="Syja_N"/>
    <property type="match status" value="1"/>
</dbReference>
<keyword evidence="6" id="KW-0963">Cytoplasm</keyword>
<dbReference type="PANTHER" id="PTHR11200:SF257">
    <property type="entry name" value="PHOSPHOINOSITIDE 5-PHOSPHATASE"/>
    <property type="match status" value="1"/>
</dbReference>
<keyword evidence="13" id="KW-1185">Reference proteome</keyword>
<feature type="compositionally biased region" description="Polar residues" evidence="10">
    <location>
        <begin position="1095"/>
        <end position="1109"/>
    </location>
</feature>
<accession>A0A376B379</accession>
<dbReference type="SUPFAM" id="SSF56219">
    <property type="entry name" value="DNase I-like"/>
    <property type="match status" value="1"/>
</dbReference>
<dbReference type="EMBL" id="UFAJ01000095">
    <property type="protein sequence ID" value="SSD59133.1"/>
    <property type="molecule type" value="Genomic_DNA"/>
</dbReference>
<keyword evidence="7" id="KW-0254">Endocytosis</keyword>
<evidence type="ECO:0000256" key="4">
    <source>
        <dbReference type="ARBA" id="ARBA00013044"/>
    </source>
</evidence>
<dbReference type="PANTHER" id="PTHR11200">
    <property type="entry name" value="INOSITOL 5-PHOSPHATASE"/>
    <property type="match status" value="1"/>
</dbReference>
<comment type="subcellular location">
    <subcellularLocation>
        <location evidence="1">Cytoplasm</location>
    </subcellularLocation>
</comment>
<dbReference type="Proteomes" id="UP000262825">
    <property type="component" value="Unassembled WGS sequence"/>
</dbReference>
<dbReference type="InterPro" id="IPR002013">
    <property type="entry name" value="SAC_dom"/>
</dbReference>
<evidence type="ECO:0000256" key="7">
    <source>
        <dbReference type="ARBA" id="ARBA00022583"/>
    </source>
</evidence>
<keyword evidence="8" id="KW-0378">Hydrolase</keyword>
<name>A0A376B379_9ASCO</name>
<dbReference type="VEuPathDB" id="FungiDB:SCODWIG_00894"/>
<evidence type="ECO:0000256" key="2">
    <source>
        <dbReference type="ARBA" id="ARBA00008943"/>
    </source>
</evidence>
<feature type="domain" description="SAC" evidence="11">
    <location>
        <begin position="211"/>
        <end position="553"/>
    </location>
</feature>
<dbReference type="EC" id="3.1.3.36" evidence="4"/>
<feature type="compositionally biased region" description="Low complexity" evidence="10">
    <location>
        <begin position="1077"/>
        <end position="1094"/>
    </location>
</feature>
<dbReference type="Gene3D" id="3.60.10.10">
    <property type="entry name" value="Endonuclease/exonuclease/phosphatase"/>
    <property type="match status" value="1"/>
</dbReference>
<gene>
    <name evidence="12" type="ORF">SCODWIG_00894</name>
</gene>
<dbReference type="AlphaFoldDB" id="A0A376B379"/>
<feature type="region of interest" description="Disordered" evidence="10">
    <location>
        <begin position="1010"/>
        <end position="1037"/>
    </location>
</feature>
<keyword evidence="9" id="KW-0653">Protein transport</keyword>
<dbReference type="GO" id="GO:0046856">
    <property type="term" value="P:phosphatidylinositol dephosphorylation"/>
    <property type="evidence" value="ECO:0007669"/>
    <property type="project" value="InterPro"/>
</dbReference>
<comment type="similarity">
    <text evidence="3">In the central section; belongs to the inositol 1,4,5-trisphosphate 5-phosphatase family.</text>
</comment>
<dbReference type="GO" id="GO:0015031">
    <property type="term" value="P:protein transport"/>
    <property type="evidence" value="ECO:0007669"/>
    <property type="project" value="UniProtKB-KW"/>
</dbReference>
<evidence type="ECO:0000256" key="9">
    <source>
        <dbReference type="ARBA" id="ARBA00022927"/>
    </source>
</evidence>
<proteinExistence type="inferred from homology"/>
<evidence type="ECO:0000256" key="1">
    <source>
        <dbReference type="ARBA" id="ARBA00004496"/>
    </source>
</evidence>
<evidence type="ECO:0000256" key="5">
    <source>
        <dbReference type="ARBA" id="ARBA00022448"/>
    </source>
</evidence>
<dbReference type="GO" id="GO:0006897">
    <property type="term" value="P:endocytosis"/>
    <property type="evidence" value="ECO:0007669"/>
    <property type="project" value="UniProtKB-KW"/>
</dbReference>
<dbReference type="GO" id="GO:0043813">
    <property type="term" value="F:phosphatidylinositol-3,5-bisphosphate 5-phosphatase activity"/>
    <property type="evidence" value="ECO:0007669"/>
    <property type="project" value="TreeGrafter"/>
</dbReference>
<evidence type="ECO:0000259" key="11">
    <source>
        <dbReference type="PROSITE" id="PS50275"/>
    </source>
</evidence>
<dbReference type="InterPro" id="IPR046985">
    <property type="entry name" value="IP5"/>
</dbReference>
<dbReference type="GO" id="GO:0016020">
    <property type="term" value="C:membrane"/>
    <property type="evidence" value="ECO:0007669"/>
    <property type="project" value="TreeGrafter"/>
</dbReference>
<evidence type="ECO:0000313" key="12">
    <source>
        <dbReference type="EMBL" id="SSD59133.1"/>
    </source>
</evidence>
<protein>
    <recommendedName>
        <fullName evidence="4">phosphoinositide 5-phosphatase</fullName>
        <ecNumber evidence="4">3.1.3.36</ecNumber>
    </recommendedName>
</protein>
<dbReference type="GO" id="GO:0005737">
    <property type="term" value="C:cytoplasm"/>
    <property type="evidence" value="ECO:0007669"/>
    <property type="project" value="UniProtKB-SubCell"/>
</dbReference>
<dbReference type="SMART" id="SM00128">
    <property type="entry name" value="IPPc"/>
    <property type="match status" value="1"/>
</dbReference>
<dbReference type="FunFam" id="3.60.10.10:FF:000029">
    <property type="entry name" value="Inositol polyphosphate 5-phosphatase"/>
    <property type="match status" value="1"/>
</dbReference>
<evidence type="ECO:0000256" key="10">
    <source>
        <dbReference type="SAM" id="MobiDB-lite"/>
    </source>
</evidence>
<feature type="region of interest" description="Disordered" evidence="10">
    <location>
        <begin position="1075"/>
        <end position="1239"/>
    </location>
</feature>
<feature type="compositionally biased region" description="Polar residues" evidence="10">
    <location>
        <begin position="1194"/>
        <end position="1205"/>
    </location>
</feature>
<reference evidence="13" key="1">
    <citation type="submission" date="2018-06" db="EMBL/GenBank/DDBJ databases">
        <authorList>
            <person name="Guldener U."/>
        </authorList>
    </citation>
    <scope>NUCLEOTIDE SEQUENCE [LARGE SCALE GENOMIC DNA]</scope>
    <source>
        <strain evidence="13">UTAD17</strain>
    </source>
</reference>
<sequence>MELYVKQHPEDRQIAVCSTNYALIFQCVNNQIPSCAIQLKPKSFVLENCKKSNSNNKNSNFFQKLSFHDIYGFIGLIELNNLIFIACITGKTKVAQPIPHESVNKIFAVDFFCLNDPKWDFVEIDSNGYPILQTNDDNGASSSKNNTNNTPRSASNTLMYEPDVELQYRTNSGGFTTNTSNHSAEYARGTNNVSNNIIDDGLLAKHPCHDLRKLLSSGSFYYSSDFDLTSTLQNRGGLKNNHSLSLDHYEEEYMWNSFLMQEVISFRDRLSDGEKDILDEEGFLTTVIRGFAETYMSYVNKLKVSLTVISKQSWKRAGTRYNARGIDDDGNVANFVETEFVMYSKEYCFAFTEVRGSVPVFWEQDTSILNPKVSITRSVEATQPTFDEHFNKLCSKYGPVDVVNLLSTKSSEIELTRRYRKHIKNSKYKDNIFLTEFDFHKETATEGFSAAVKLKPLIQDFLLDSGYFSYDVVEGKTLSEQHGVFRVNCLDCLDRTNLIQQFISNLVFKLFLQDFKLLKSKSTSMFDEEIDCFIKHNTLWADNGDQISQIYTGTNALKSSFSRKGKMSFAGALADATKSVSRIYINNFMDKDKQNNIDKLLGKLPNQLAVQLYDPMMEYVSSQLAKVSDQYTLSDTINLLIGTYNVNGITRKSDLSKWLYPIGDKFQPDIVVLGLQEVIELTAGSLLNADYSKRSIWVNMVNDCLNQYSNNTENGGDKYMMLRAEQMTSLMILFFVRADKVNNVKQVEGGSKKTGFGGIAGNKGAVAIRFNYGETSFCFVNSHLAAGVSNFEERRIDFESIMKNVKFTRGKTIPIHDNIFWLGDLNYRIDLPNEEVRKVLSDKNAPSNLSKLLQYDQLTQEINAGVVFKGFKEPTIRFPPTYKYDLGTDLYDTSEKARTPSWTDRILYNGKNLRPLSYSDVCLHFSDHKPVYAAYRSKVEFVNQNKKDEFIDKFKKDYKVLHPNESAISASSLLIEEEEEKEAGEKITNNKNKQTVNPLGQVLSAKLPISSTSTINSKPVPPPRKSGILDPKRSENGKQLPLEINLLDLDIGNGPITDSTSSVSSPINTISDMSFRSSTPPLVPLKPKSLSSPVGSNASGTSRITDSSLNTNKTATANTTETTSITNVNAPPTPPAPRHTVSMSTLPDDITHRPEPPLNVKLPPGFSSESILKPKKDISPPKVPFKNPDLSVAKDTNTTASNKGSTPKVKKNGNTGGPPTVLAKKPELSMDAWKPLSPK</sequence>
<organism evidence="12 13">
    <name type="scientific">Saccharomycodes ludwigii</name>
    <dbReference type="NCBI Taxonomy" id="36035"/>
    <lineage>
        <taxon>Eukaryota</taxon>
        <taxon>Fungi</taxon>
        <taxon>Dikarya</taxon>
        <taxon>Ascomycota</taxon>
        <taxon>Saccharomycotina</taxon>
        <taxon>Saccharomycetes</taxon>
        <taxon>Saccharomycodales</taxon>
        <taxon>Saccharomycodaceae</taxon>
        <taxon>Saccharomycodes</taxon>
    </lineage>
</organism>
<evidence type="ECO:0000313" key="13">
    <source>
        <dbReference type="Proteomes" id="UP000262825"/>
    </source>
</evidence>
<keyword evidence="5" id="KW-0813">Transport</keyword>
<evidence type="ECO:0000256" key="3">
    <source>
        <dbReference type="ARBA" id="ARBA00009678"/>
    </source>
</evidence>
<evidence type="ECO:0000256" key="6">
    <source>
        <dbReference type="ARBA" id="ARBA00022490"/>
    </source>
</evidence>
<feature type="region of interest" description="Disordered" evidence="10">
    <location>
        <begin position="133"/>
        <end position="156"/>
    </location>
</feature>
<dbReference type="InterPro" id="IPR000300">
    <property type="entry name" value="IPPc"/>
</dbReference>
<dbReference type="GO" id="GO:0004439">
    <property type="term" value="F:phosphatidylinositol-4,5-bisphosphate 5-phosphatase activity"/>
    <property type="evidence" value="ECO:0007669"/>
    <property type="project" value="UniProtKB-EC"/>
</dbReference>
<dbReference type="InterPro" id="IPR036691">
    <property type="entry name" value="Endo/exonu/phosph_ase_sf"/>
</dbReference>
<dbReference type="PROSITE" id="PS50275">
    <property type="entry name" value="SAC"/>
    <property type="match status" value="1"/>
</dbReference>
<feature type="compositionally biased region" description="Low complexity" evidence="10">
    <location>
        <begin position="1110"/>
        <end position="1130"/>
    </location>
</feature>
<comment type="similarity">
    <text evidence="2">Belongs to the synaptojanin family.</text>
</comment>
<evidence type="ECO:0000256" key="8">
    <source>
        <dbReference type="ARBA" id="ARBA00022801"/>
    </source>
</evidence>